<keyword evidence="3" id="KW-1185">Reference proteome</keyword>
<evidence type="ECO:0000313" key="3">
    <source>
        <dbReference type="Proteomes" id="UP001336250"/>
    </source>
</evidence>
<dbReference type="PANTHER" id="PTHR21028:SF2">
    <property type="entry name" value="CYTH DOMAIN-CONTAINING PROTEIN"/>
    <property type="match status" value="1"/>
</dbReference>
<dbReference type="PANTHER" id="PTHR21028">
    <property type="entry name" value="SI:CH211-156B7.4"/>
    <property type="match status" value="1"/>
</dbReference>
<gene>
    <name evidence="2" type="ORF">V4F39_24760</name>
</gene>
<evidence type="ECO:0000259" key="1">
    <source>
        <dbReference type="PROSITE" id="PS51707"/>
    </source>
</evidence>
<dbReference type="RefSeq" id="WP_332292835.1">
    <property type="nucleotide sequence ID" value="NZ_JAZIBG010000054.1"/>
</dbReference>
<protein>
    <submittedName>
        <fullName evidence="2">Class IV adenylate cyclase</fullName>
    </submittedName>
</protein>
<proteinExistence type="predicted"/>
<name>A0AAW9QLY7_9BURK</name>
<feature type="domain" description="CYTH" evidence="1">
    <location>
        <begin position="2"/>
        <end position="170"/>
    </location>
</feature>
<dbReference type="InterPro" id="IPR008173">
    <property type="entry name" value="Adenylyl_cyclase_CyaB"/>
</dbReference>
<dbReference type="AlphaFoldDB" id="A0AAW9QLY7"/>
<reference evidence="2 3" key="1">
    <citation type="submission" date="2024-02" db="EMBL/GenBank/DDBJ databases">
        <title>Genome sequence of Aquincola sp. MAHUQ-54.</title>
        <authorList>
            <person name="Huq M.A."/>
        </authorList>
    </citation>
    <scope>NUCLEOTIDE SEQUENCE [LARGE SCALE GENOMIC DNA]</scope>
    <source>
        <strain evidence="2 3">MAHUQ-54</strain>
    </source>
</reference>
<dbReference type="InterPro" id="IPR023577">
    <property type="entry name" value="CYTH_domain"/>
</dbReference>
<dbReference type="SMART" id="SM01118">
    <property type="entry name" value="CYTH"/>
    <property type="match status" value="1"/>
</dbReference>
<dbReference type="SUPFAM" id="SSF55154">
    <property type="entry name" value="CYTH-like phosphatases"/>
    <property type="match status" value="1"/>
</dbReference>
<comment type="caution">
    <text evidence="2">The sequence shown here is derived from an EMBL/GenBank/DDBJ whole genome shotgun (WGS) entry which is preliminary data.</text>
</comment>
<accession>A0AAW9QLY7</accession>
<dbReference type="Gene3D" id="2.40.320.10">
    <property type="entry name" value="Hypothetical Protein Pfu-838710-001"/>
    <property type="match status" value="1"/>
</dbReference>
<dbReference type="EMBL" id="JAZIBG010000054">
    <property type="protein sequence ID" value="MEF7617148.1"/>
    <property type="molecule type" value="Genomic_DNA"/>
</dbReference>
<dbReference type="PROSITE" id="PS51707">
    <property type="entry name" value="CYTH"/>
    <property type="match status" value="1"/>
</dbReference>
<dbReference type="Proteomes" id="UP001336250">
    <property type="component" value="Unassembled WGS sequence"/>
</dbReference>
<organism evidence="2 3">
    <name type="scientific">Aquincola agrisoli</name>
    <dbReference type="NCBI Taxonomy" id="3119538"/>
    <lineage>
        <taxon>Bacteria</taxon>
        <taxon>Pseudomonadati</taxon>
        <taxon>Pseudomonadota</taxon>
        <taxon>Betaproteobacteria</taxon>
        <taxon>Burkholderiales</taxon>
        <taxon>Sphaerotilaceae</taxon>
        <taxon>Aquincola</taxon>
    </lineage>
</organism>
<dbReference type="CDD" id="cd07890">
    <property type="entry name" value="CYTH-like_AC_IV-like"/>
    <property type="match status" value="1"/>
</dbReference>
<dbReference type="InterPro" id="IPR033469">
    <property type="entry name" value="CYTH-like_dom_sf"/>
</dbReference>
<sequence length="173" mass="18629">MARNIEIKARIASVQALLPRAQALADSPEPVVIDQDDTFFACAAGRLKLRQFTPNAGELIHYHRADVAGPKLSDYVRVPTAEPALLREALRRAHGEAGRVRKRRLLLTAGATRIHLDAVEGLGDFLELEVVLRDDEAPGDGEAVARALLRGLGIADAQLLQGAYVDLLRAGAA</sequence>
<evidence type="ECO:0000313" key="2">
    <source>
        <dbReference type="EMBL" id="MEF7617148.1"/>
    </source>
</evidence>
<dbReference type="Pfam" id="PF01928">
    <property type="entry name" value="CYTH"/>
    <property type="match status" value="1"/>
</dbReference>